<reference evidence="3 4" key="1">
    <citation type="submission" date="2020-10" db="EMBL/GenBank/DDBJ databases">
        <title>The Coptis chinensis genome and diversification of protoberbering-type alkaloids.</title>
        <authorList>
            <person name="Wang B."/>
            <person name="Shu S."/>
            <person name="Song C."/>
            <person name="Liu Y."/>
        </authorList>
    </citation>
    <scope>NUCLEOTIDE SEQUENCE [LARGE SCALE GENOMIC DNA]</scope>
    <source>
        <strain evidence="3">HL-2020</strain>
        <tissue evidence="3">Leaf</tissue>
    </source>
</reference>
<proteinExistence type="predicted"/>
<dbReference type="InterPro" id="IPR002885">
    <property type="entry name" value="PPR_rpt"/>
</dbReference>
<dbReference type="AlphaFoldDB" id="A0A835LPG7"/>
<dbReference type="PANTHER" id="PTHR47926:SF347">
    <property type="entry name" value="PENTATRICOPEPTIDE REPEAT-CONTAINING PROTEIN"/>
    <property type="match status" value="1"/>
</dbReference>
<dbReference type="EMBL" id="JADFTS010000006">
    <property type="protein sequence ID" value="KAF9603233.1"/>
    <property type="molecule type" value="Genomic_DNA"/>
</dbReference>
<keyword evidence="1" id="KW-0677">Repeat</keyword>
<protein>
    <recommendedName>
        <fullName evidence="5">Pentatricopeptide repeat-containing protein</fullName>
    </recommendedName>
</protein>
<evidence type="ECO:0000256" key="1">
    <source>
        <dbReference type="ARBA" id="ARBA00022737"/>
    </source>
</evidence>
<dbReference type="OrthoDB" id="185373at2759"/>
<comment type="caution">
    <text evidence="3">The sequence shown here is derived from an EMBL/GenBank/DDBJ whole genome shotgun (WGS) entry which is preliminary data.</text>
</comment>
<dbReference type="Gene3D" id="1.25.40.10">
    <property type="entry name" value="Tetratricopeptide repeat domain"/>
    <property type="match status" value="1"/>
</dbReference>
<accession>A0A835LPG7</accession>
<dbReference type="PROSITE" id="PS51375">
    <property type="entry name" value="PPR"/>
    <property type="match status" value="1"/>
</dbReference>
<dbReference type="PANTHER" id="PTHR47926">
    <property type="entry name" value="PENTATRICOPEPTIDE REPEAT-CONTAINING PROTEIN"/>
    <property type="match status" value="1"/>
</dbReference>
<organism evidence="3 4">
    <name type="scientific">Coptis chinensis</name>
    <dbReference type="NCBI Taxonomy" id="261450"/>
    <lineage>
        <taxon>Eukaryota</taxon>
        <taxon>Viridiplantae</taxon>
        <taxon>Streptophyta</taxon>
        <taxon>Embryophyta</taxon>
        <taxon>Tracheophyta</taxon>
        <taxon>Spermatophyta</taxon>
        <taxon>Magnoliopsida</taxon>
        <taxon>Ranunculales</taxon>
        <taxon>Ranunculaceae</taxon>
        <taxon>Coptidoideae</taxon>
        <taxon>Coptis</taxon>
    </lineage>
</organism>
<keyword evidence="4" id="KW-1185">Reference proteome</keyword>
<dbReference type="GO" id="GO:0009451">
    <property type="term" value="P:RNA modification"/>
    <property type="evidence" value="ECO:0007669"/>
    <property type="project" value="InterPro"/>
</dbReference>
<dbReference type="GO" id="GO:0003723">
    <property type="term" value="F:RNA binding"/>
    <property type="evidence" value="ECO:0007669"/>
    <property type="project" value="InterPro"/>
</dbReference>
<evidence type="ECO:0000313" key="3">
    <source>
        <dbReference type="EMBL" id="KAF9603233.1"/>
    </source>
</evidence>
<name>A0A835LPG7_9MAGN</name>
<dbReference type="Pfam" id="PF01535">
    <property type="entry name" value="PPR"/>
    <property type="match status" value="1"/>
</dbReference>
<dbReference type="NCBIfam" id="TIGR00756">
    <property type="entry name" value="PPR"/>
    <property type="match status" value="1"/>
</dbReference>
<evidence type="ECO:0008006" key="5">
    <source>
        <dbReference type="Google" id="ProtNLM"/>
    </source>
</evidence>
<feature type="repeat" description="PPR" evidence="2">
    <location>
        <begin position="71"/>
        <end position="101"/>
    </location>
</feature>
<dbReference type="InterPro" id="IPR011990">
    <property type="entry name" value="TPR-like_helical_dom_sf"/>
</dbReference>
<evidence type="ECO:0000313" key="4">
    <source>
        <dbReference type="Proteomes" id="UP000631114"/>
    </source>
</evidence>
<dbReference type="Proteomes" id="UP000631114">
    <property type="component" value="Unassembled WGS sequence"/>
</dbReference>
<gene>
    <name evidence="3" type="ORF">IFM89_034566</name>
</gene>
<evidence type="ECO:0000256" key="2">
    <source>
        <dbReference type="PROSITE-ProRule" id="PRU00708"/>
    </source>
</evidence>
<dbReference type="InterPro" id="IPR046960">
    <property type="entry name" value="PPR_At4g14850-like_plant"/>
</dbReference>
<sequence>MMRLAGVKSNSVTIPCLLPACSNIAALMHGKAARCYSLRRGFSHNVYVGGLTEKGWHYFNNMHQEHGIEARMEHYACMITLLSRAGRLEEAYAMIKEMRSEPDACVWGALLSSPQSSWGMWKEVNRVRGVMESVGLRKNPVAAWIEVKNKVQLSLIPGEPVARNTHDVKEDTKVSAPSNVENVMLSVENVCQEVQVKASSLETVNQDSHLGLQRIDGVIAQMLSPPTGTKTCEQFVTESLVSSGSTNHTK</sequence>